<feature type="region of interest" description="Disordered" evidence="1">
    <location>
        <begin position="29"/>
        <end position="77"/>
    </location>
</feature>
<evidence type="ECO:0000313" key="2">
    <source>
        <dbReference type="EMBL" id="KAB2603351.1"/>
    </source>
</evidence>
<proteinExistence type="predicted"/>
<protein>
    <submittedName>
        <fullName evidence="2">Uncharacterized protein</fullName>
    </submittedName>
</protein>
<comment type="caution">
    <text evidence="2">The sequence shown here is derived from an EMBL/GenBank/DDBJ whole genome shotgun (WGS) entry which is preliminary data.</text>
</comment>
<evidence type="ECO:0000256" key="1">
    <source>
        <dbReference type="SAM" id="MobiDB-lite"/>
    </source>
</evidence>
<dbReference type="EMBL" id="SMOL01000695">
    <property type="protein sequence ID" value="KAB2603351.1"/>
    <property type="molecule type" value="Genomic_DNA"/>
</dbReference>
<gene>
    <name evidence="2" type="ORF">D8674_004356</name>
</gene>
<accession>A0A5N5FNX6</accession>
<reference evidence="2 3" key="3">
    <citation type="submission" date="2019-11" db="EMBL/GenBank/DDBJ databases">
        <title>A de novo genome assembly of a pear dwarfing rootstock.</title>
        <authorList>
            <person name="Wang F."/>
            <person name="Wang J."/>
            <person name="Li S."/>
            <person name="Zhang Y."/>
            <person name="Fang M."/>
            <person name="Ma L."/>
            <person name="Zhao Y."/>
            <person name="Jiang S."/>
        </authorList>
    </citation>
    <scope>NUCLEOTIDE SEQUENCE [LARGE SCALE GENOMIC DNA]</scope>
    <source>
        <strain evidence="2">S2</strain>
        <tissue evidence="2">Leaf</tissue>
    </source>
</reference>
<reference evidence="2 3" key="1">
    <citation type="submission" date="2019-09" db="EMBL/GenBank/DDBJ databases">
        <authorList>
            <person name="Ou C."/>
        </authorList>
    </citation>
    <scope>NUCLEOTIDE SEQUENCE [LARGE SCALE GENOMIC DNA]</scope>
    <source>
        <strain evidence="2">S2</strain>
        <tissue evidence="2">Leaf</tissue>
    </source>
</reference>
<name>A0A5N5FNX6_9ROSA</name>
<keyword evidence="3" id="KW-1185">Reference proteome</keyword>
<feature type="compositionally biased region" description="Basic and acidic residues" evidence="1">
    <location>
        <begin position="41"/>
        <end position="55"/>
    </location>
</feature>
<reference evidence="3" key="2">
    <citation type="submission" date="2019-10" db="EMBL/GenBank/DDBJ databases">
        <title>A de novo genome assembly of a pear dwarfing rootstock.</title>
        <authorList>
            <person name="Wang F."/>
            <person name="Wang J."/>
            <person name="Li S."/>
            <person name="Zhang Y."/>
            <person name="Fang M."/>
            <person name="Ma L."/>
            <person name="Zhao Y."/>
            <person name="Jiang S."/>
        </authorList>
    </citation>
    <scope>NUCLEOTIDE SEQUENCE [LARGE SCALE GENOMIC DNA]</scope>
</reference>
<feature type="compositionally biased region" description="Low complexity" evidence="1">
    <location>
        <begin position="64"/>
        <end position="76"/>
    </location>
</feature>
<sequence length="187" mass="20533">MLCPNCAELTLVGTQHQCVRSDVITYSAAPETQGETSSRVCGDHKGEHHSLERGLSRRYQTKESPSSNSSSTSSSSKGYCLKCKQQFQVTTLCGTQHRCLCGYVIPYGAAAETQGEASNRLRRDHKYEHHILQIKESPSNNSSSTSSSSRNSFKQSYIVLYGGVEAGVEVGCPEMGDVNRRWTGEDE</sequence>
<organism evidence="2 3">
    <name type="scientific">Pyrus ussuriensis x Pyrus communis</name>
    <dbReference type="NCBI Taxonomy" id="2448454"/>
    <lineage>
        <taxon>Eukaryota</taxon>
        <taxon>Viridiplantae</taxon>
        <taxon>Streptophyta</taxon>
        <taxon>Embryophyta</taxon>
        <taxon>Tracheophyta</taxon>
        <taxon>Spermatophyta</taxon>
        <taxon>Magnoliopsida</taxon>
        <taxon>eudicotyledons</taxon>
        <taxon>Gunneridae</taxon>
        <taxon>Pentapetalae</taxon>
        <taxon>rosids</taxon>
        <taxon>fabids</taxon>
        <taxon>Rosales</taxon>
        <taxon>Rosaceae</taxon>
        <taxon>Amygdaloideae</taxon>
        <taxon>Maleae</taxon>
        <taxon>Pyrus</taxon>
    </lineage>
</organism>
<dbReference type="AlphaFoldDB" id="A0A5N5FNX6"/>
<dbReference type="Proteomes" id="UP000327157">
    <property type="component" value="Chromosome 10"/>
</dbReference>
<evidence type="ECO:0000313" key="3">
    <source>
        <dbReference type="Proteomes" id="UP000327157"/>
    </source>
</evidence>